<name>A0ABY5ZM80_9BACT</name>
<gene>
    <name evidence="3" type="ORF">L9S41_02110</name>
</gene>
<evidence type="ECO:0000313" key="4">
    <source>
        <dbReference type="Proteomes" id="UP001060414"/>
    </source>
</evidence>
<organism evidence="3 4">
    <name type="scientific">Geoalkalibacter halelectricus</name>
    <dbReference type="NCBI Taxonomy" id="2847045"/>
    <lineage>
        <taxon>Bacteria</taxon>
        <taxon>Pseudomonadati</taxon>
        <taxon>Thermodesulfobacteriota</taxon>
        <taxon>Desulfuromonadia</taxon>
        <taxon>Desulfuromonadales</taxon>
        <taxon>Geoalkalibacteraceae</taxon>
        <taxon>Geoalkalibacter</taxon>
    </lineage>
</organism>
<dbReference type="RefSeq" id="WP_260748560.1">
    <property type="nucleotide sequence ID" value="NZ_CP092109.1"/>
</dbReference>
<feature type="domain" description="CAAX prenyl protease 2/Lysostaphin resistance protein A-like" evidence="2">
    <location>
        <begin position="127"/>
        <end position="219"/>
    </location>
</feature>
<keyword evidence="3" id="KW-0378">Hydrolase</keyword>
<dbReference type="GO" id="GO:0006508">
    <property type="term" value="P:proteolysis"/>
    <property type="evidence" value="ECO:0007669"/>
    <property type="project" value="UniProtKB-KW"/>
</dbReference>
<dbReference type="InterPro" id="IPR003675">
    <property type="entry name" value="Rce1/LyrA-like_dom"/>
</dbReference>
<keyword evidence="4" id="KW-1185">Reference proteome</keyword>
<reference evidence="3" key="1">
    <citation type="journal article" date="2022" name="Environ. Microbiol.">
        <title>Geoalkalibacter halelectricus SAP #1 sp. nov. possessing extracellular electron transfer and mineral#reducing capabilities from a haloalkaline environment.</title>
        <authorList>
            <person name="Yadav S."/>
            <person name="Singh R."/>
            <person name="Sundharam S.S."/>
            <person name="Chaudhary S."/>
            <person name="Krishnamurthi S."/>
            <person name="Patil S.A."/>
        </authorList>
    </citation>
    <scope>NUCLEOTIDE SEQUENCE</scope>
    <source>
        <strain evidence="3">SAP-1</strain>
    </source>
</reference>
<dbReference type="NCBIfam" id="TIGR03008">
    <property type="entry name" value="pepcterm_CAAX"/>
    <property type="match status" value="1"/>
</dbReference>
<accession>A0ABY5ZM80</accession>
<protein>
    <submittedName>
        <fullName evidence="3">CAAX prenyl protease-related protein</fullName>
    </submittedName>
</protein>
<feature type="transmembrane region" description="Helical" evidence="1">
    <location>
        <begin position="167"/>
        <end position="186"/>
    </location>
</feature>
<dbReference type="InterPro" id="IPR014346">
    <property type="entry name" value="Prenyl_protease-related"/>
</dbReference>
<keyword evidence="3" id="KW-0645">Protease</keyword>
<dbReference type="GO" id="GO:0008233">
    <property type="term" value="F:peptidase activity"/>
    <property type="evidence" value="ECO:0007669"/>
    <property type="project" value="UniProtKB-KW"/>
</dbReference>
<feature type="transmembrane region" description="Helical" evidence="1">
    <location>
        <begin position="124"/>
        <end position="146"/>
    </location>
</feature>
<dbReference type="Pfam" id="PF02517">
    <property type="entry name" value="Rce1-like"/>
    <property type="match status" value="1"/>
</dbReference>
<evidence type="ECO:0000313" key="3">
    <source>
        <dbReference type="EMBL" id="UWZ80203.1"/>
    </source>
</evidence>
<feature type="transmembrane region" description="Helical" evidence="1">
    <location>
        <begin position="64"/>
        <end position="81"/>
    </location>
</feature>
<evidence type="ECO:0000256" key="1">
    <source>
        <dbReference type="SAM" id="Phobius"/>
    </source>
</evidence>
<evidence type="ECO:0000259" key="2">
    <source>
        <dbReference type="Pfam" id="PF02517"/>
    </source>
</evidence>
<keyword evidence="1" id="KW-1133">Transmembrane helix</keyword>
<keyword evidence="1" id="KW-0812">Transmembrane</keyword>
<proteinExistence type="predicted"/>
<dbReference type="Proteomes" id="UP001060414">
    <property type="component" value="Chromosome"/>
</dbReference>
<feature type="transmembrane region" description="Helical" evidence="1">
    <location>
        <begin position="206"/>
        <end position="230"/>
    </location>
</feature>
<sequence length="233" mass="26954">MSLSTLPSRTRVLFDHIAPFVAWLLLMELLPRTAWAYAVRAAVCLGLFLWCRPWRYYPRPAPRHLPLALAVGVLVCVVWILPELPLWQSWPAVEQFYRQWGIMPPWSATAPVTESPFAPATAGWTLTMARLLGSALVIAAIEEFFWRGFLYRWLIERDFLQVDPGRYLAWAFWLTVLLFGLEHDRWLVGMAAGAAYGWLYLRTRDLWAPICAHVVTNFLLGLYVLLMGAWDFW</sequence>
<feature type="transmembrane region" description="Helical" evidence="1">
    <location>
        <begin position="35"/>
        <end position="52"/>
    </location>
</feature>
<dbReference type="EMBL" id="CP092109">
    <property type="protein sequence ID" value="UWZ80203.1"/>
    <property type="molecule type" value="Genomic_DNA"/>
</dbReference>
<keyword evidence="1" id="KW-0472">Membrane</keyword>